<dbReference type="InterPro" id="IPR017850">
    <property type="entry name" value="Alkaline_phosphatase_core_sf"/>
</dbReference>
<dbReference type="InterPro" id="IPR035874">
    <property type="entry name" value="IDS"/>
</dbReference>
<keyword evidence="5" id="KW-0378">Hydrolase</keyword>
<sequence length="467" mass="52007">MLVGLNPLIAQNNSTQKPNILLLCIDDLRPELNGFGKDYIHSPHIDNLAKGGVMFTRHYVNAPSCGPSRYTLLTGKYGPSTNDALFKRAAQLKDENPEVSSMPGFFKSQGYTTIAIGKVSHHPGGLGGPDWNDPAQVEMPGAWSRQLIPTGEWQHPRGIMHGLAHGEIREKASEMDVYQSATGNDSIYPDGLIASEAVTQLKNLKNQKEPFFMAVGLLKPHLPFGAPKKYYDLNADANLPHVKNPQKPEGRTTWHEFSEFRQYNLWGKDPVTDPSFATEVRKHYAACVSYADAQVGKILEALKESGLDQNTIVVLWGDHGWHLGEHGVWGKHTLFEEALHSPLIVKYPGVLAAGIKTEALVESIDLFPTLCQLTNLSIPQFAQGHSFYSILSKPKKKGHPAIAYFNGNLSLRTEEYRLIIHKDGFKELYAMNSPEEESKNRAADKPETVEKMTGMIKKRMKDLNPDY</sequence>
<evidence type="ECO:0000256" key="2">
    <source>
        <dbReference type="ARBA" id="ARBA00008779"/>
    </source>
</evidence>
<dbReference type="Gene3D" id="3.40.720.10">
    <property type="entry name" value="Alkaline Phosphatase, subunit A"/>
    <property type="match status" value="1"/>
</dbReference>
<gene>
    <name evidence="8" type="ORF">LLW17_10145</name>
</gene>
<evidence type="ECO:0000313" key="9">
    <source>
        <dbReference type="Proteomes" id="UP001197770"/>
    </source>
</evidence>
<keyword evidence="4" id="KW-0732">Signal</keyword>
<dbReference type="PROSITE" id="PS00523">
    <property type="entry name" value="SULFATASE_1"/>
    <property type="match status" value="1"/>
</dbReference>
<dbReference type="PANTHER" id="PTHR45953">
    <property type="entry name" value="IDURONATE 2-SULFATASE"/>
    <property type="match status" value="1"/>
</dbReference>
<reference evidence="8 9" key="1">
    <citation type="submission" date="2021-11" db="EMBL/GenBank/DDBJ databases">
        <title>Seasonal and diel survey of microbial diversity of the Tyrrhenian coast.</title>
        <authorList>
            <person name="Gattoni G."/>
            <person name="Corral P."/>
        </authorList>
    </citation>
    <scope>NUCLEOTIDE SEQUENCE [LARGE SCALE GENOMIC DNA]</scope>
    <source>
        <strain evidence="8 9">Mr9</strain>
    </source>
</reference>
<evidence type="ECO:0000256" key="5">
    <source>
        <dbReference type="ARBA" id="ARBA00022801"/>
    </source>
</evidence>
<keyword evidence="9" id="KW-1185">Reference proteome</keyword>
<evidence type="ECO:0000256" key="6">
    <source>
        <dbReference type="ARBA" id="ARBA00022837"/>
    </source>
</evidence>
<accession>A0ABS8GSV0</accession>
<evidence type="ECO:0000313" key="8">
    <source>
        <dbReference type="EMBL" id="MCC4213079.1"/>
    </source>
</evidence>
<name>A0ABS8GSV0_9FLAO</name>
<evidence type="ECO:0000256" key="1">
    <source>
        <dbReference type="ARBA" id="ARBA00001913"/>
    </source>
</evidence>
<keyword evidence="3" id="KW-0479">Metal-binding</keyword>
<comment type="similarity">
    <text evidence="2">Belongs to the sulfatase family.</text>
</comment>
<dbReference type="InterPro" id="IPR000917">
    <property type="entry name" value="Sulfatase_N"/>
</dbReference>
<dbReference type="SUPFAM" id="SSF53649">
    <property type="entry name" value="Alkaline phosphatase-like"/>
    <property type="match status" value="1"/>
</dbReference>
<dbReference type="Proteomes" id="UP001197770">
    <property type="component" value="Unassembled WGS sequence"/>
</dbReference>
<evidence type="ECO:0000256" key="3">
    <source>
        <dbReference type="ARBA" id="ARBA00022723"/>
    </source>
</evidence>
<protein>
    <submittedName>
        <fullName evidence="8">Sulfatase</fullName>
    </submittedName>
</protein>
<dbReference type="RefSeq" id="WP_228230144.1">
    <property type="nucleotide sequence ID" value="NZ_JAJGMW010000011.1"/>
</dbReference>
<dbReference type="EMBL" id="JAJGMW010000011">
    <property type="protein sequence ID" value="MCC4213079.1"/>
    <property type="molecule type" value="Genomic_DNA"/>
</dbReference>
<keyword evidence="6" id="KW-0106">Calcium</keyword>
<dbReference type="PANTHER" id="PTHR45953:SF1">
    <property type="entry name" value="IDURONATE 2-SULFATASE"/>
    <property type="match status" value="1"/>
</dbReference>
<feature type="domain" description="Sulfatase N-terminal" evidence="7">
    <location>
        <begin position="18"/>
        <end position="375"/>
    </location>
</feature>
<comment type="cofactor">
    <cofactor evidence="1">
        <name>Ca(2+)</name>
        <dbReference type="ChEBI" id="CHEBI:29108"/>
    </cofactor>
</comment>
<proteinExistence type="inferred from homology"/>
<dbReference type="Pfam" id="PF00884">
    <property type="entry name" value="Sulfatase"/>
    <property type="match status" value="1"/>
</dbReference>
<comment type="caution">
    <text evidence="8">The sequence shown here is derived from an EMBL/GenBank/DDBJ whole genome shotgun (WGS) entry which is preliminary data.</text>
</comment>
<dbReference type="InterPro" id="IPR024607">
    <property type="entry name" value="Sulfatase_CS"/>
</dbReference>
<evidence type="ECO:0000256" key="4">
    <source>
        <dbReference type="ARBA" id="ARBA00022729"/>
    </source>
</evidence>
<dbReference type="CDD" id="cd16030">
    <property type="entry name" value="iduronate-2-sulfatase"/>
    <property type="match status" value="1"/>
</dbReference>
<evidence type="ECO:0000259" key="7">
    <source>
        <dbReference type="Pfam" id="PF00884"/>
    </source>
</evidence>
<organism evidence="8 9">
    <name type="scientific">Leeuwenhoekiella parthenopeia</name>
    <dbReference type="NCBI Taxonomy" id="2890320"/>
    <lineage>
        <taxon>Bacteria</taxon>
        <taxon>Pseudomonadati</taxon>
        <taxon>Bacteroidota</taxon>
        <taxon>Flavobacteriia</taxon>
        <taxon>Flavobacteriales</taxon>
        <taxon>Flavobacteriaceae</taxon>
        <taxon>Leeuwenhoekiella</taxon>
    </lineage>
</organism>